<dbReference type="Gramene" id="OE9A037485T1">
    <property type="protein sequence ID" value="OE9A037485C1"/>
    <property type="gene ID" value="OE9A037485"/>
</dbReference>
<feature type="compositionally biased region" description="Basic and acidic residues" evidence="1">
    <location>
        <begin position="254"/>
        <end position="272"/>
    </location>
</feature>
<evidence type="ECO:0000313" key="2">
    <source>
        <dbReference type="EMBL" id="CAA2961292.1"/>
    </source>
</evidence>
<feature type="non-terminal residue" evidence="2">
    <location>
        <position position="283"/>
    </location>
</feature>
<protein>
    <submittedName>
        <fullName evidence="2">Uncharacterized protein</fullName>
    </submittedName>
</protein>
<feature type="compositionally biased region" description="Pro residues" evidence="1">
    <location>
        <begin position="138"/>
        <end position="154"/>
    </location>
</feature>
<gene>
    <name evidence="2" type="ORF">OLEA9_A037485</name>
</gene>
<reference evidence="2 3" key="1">
    <citation type="submission" date="2019-12" db="EMBL/GenBank/DDBJ databases">
        <authorList>
            <person name="Alioto T."/>
            <person name="Alioto T."/>
            <person name="Gomez Garrido J."/>
        </authorList>
    </citation>
    <scope>NUCLEOTIDE SEQUENCE [LARGE SCALE GENOMIC DNA]</scope>
</reference>
<sequence length="283" mass="29942">MAYTTCPKTAWNYLKIKHCPVVPGLQRDQKRQHDASTSGVQIPLSVSTVITSVPLPTGTSSHAQTQPSVPPVAPPSATALPVISVVDPVTSTTPSTPAQAISPPITPFYDPMLDEMLKRPQTQNSTADTVSRASYIPGPTPAPPPVVEPIPKPVIPAKDKDKGKAIQGEPRQRWTPVRREQKRQQASTSGAHVSQADPPTVAQSIASIAATATVNPPIVQSVAPDTIAPSSAITPALAPSQPVIHVDSDYTDPLAHDMSRRTHDSEATDRVVRQLPGPTPGRT</sequence>
<feature type="region of interest" description="Disordered" evidence="1">
    <location>
        <begin position="232"/>
        <end position="283"/>
    </location>
</feature>
<feature type="region of interest" description="Disordered" evidence="1">
    <location>
        <begin position="53"/>
        <end position="73"/>
    </location>
</feature>
<feature type="compositionally biased region" description="Polar residues" evidence="1">
    <location>
        <begin position="121"/>
        <end position="132"/>
    </location>
</feature>
<name>A0A8S0Q916_OLEEU</name>
<evidence type="ECO:0000256" key="1">
    <source>
        <dbReference type="SAM" id="MobiDB-lite"/>
    </source>
</evidence>
<dbReference type="Proteomes" id="UP000594638">
    <property type="component" value="Unassembled WGS sequence"/>
</dbReference>
<dbReference type="AlphaFoldDB" id="A0A8S0Q916"/>
<evidence type="ECO:0000313" key="3">
    <source>
        <dbReference type="Proteomes" id="UP000594638"/>
    </source>
</evidence>
<keyword evidence="3" id="KW-1185">Reference proteome</keyword>
<proteinExistence type="predicted"/>
<dbReference type="EMBL" id="CACTIH010000523">
    <property type="protein sequence ID" value="CAA2961292.1"/>
    <property type="molecule type" value="Genomic_DNA"/>
</dbReference>
<feature type="region of interest" description="Disordered" evidence="1">
    <location>
        <begin position="121"/>
        <end position="199"/>
    </location>
</feature>
<organism evidence="2 3">
    <name type="scientific">Olea europaea subsp. europaea</name>
    <dbReference type="NCBI Taxonomy" id="158383"/>
    <lineage>
        <taxon>Eukaryota</taxon>
        <taxon>Viridiplantae</taxon>
        <taxon>Streptophyta</taxon>
        <taxon>Embryophyta</taxon>
        <taxon>Tracheophyta</taxon>
        <taxon>Spermatophyta</taxon>
        <taxon>Magnoliopsida</taxon>
        <taxon>eudicotyledons</taxon>
        <taxon>Gunneridae</taxon>
        <taxon>Pentapetalae</taxon>
        <taxon>asterids</taxon>
        <taxon>lamiids</taxon>
        <taxon>Lamiales</taxon>
        <taxon>Oleaceae</taxon>
        <taxon>Oleeae</taxon>
        <taxon>Olea</taxon>
    </lineage>
</organism>
<accession>A0A8S0Q916</accession>
<comment type="caution">
    <text evidence="2">The sequence shown here is derived from an EMBL/GenBank/DDBJ whole genome shotgun (WGS) entry which is preliminary data.</text>
</comment>